<evidence type="ECO:0000313" key="1">
    <source>
        <dbReference type="EMBL" id="KAI5680569.1"/>
    </source>
</evidence>
<dbReference type="Proteomes" id="UP001060085">
    <property type="component" value="Linkage Group LG01"/>
</dbReference>
<proteinExistence type="predicted"/>
<accession>A0ACC0C6K3</accession>
<protein>
    <submittedName>
        <fullName evidence="1">Uncharacterized protein</fullName>
    </submittedName>
</protein>
<comment type="caution">
    <text evidence="1">The sequence shown here is derived from an EMBL/GenBank/DDBJ whole genome shotgun (WGS) entry which is preliminary data.</text>
</comment>
<gene>
    <name evidence="1" type="ORF">M9H77_01796</name>
</gene>
<sequence>MYVRGYSFSSDFVDRCHQGHEAKNCYLLVGFPAAEWQTERWSTNAGFGGRRGRGQLNRERGRDKTGYGCGMSTSFPSAQQWSVPSPTSSGWAAATIARRAEEMAAATILQKGAELCSPGRGASRRVADLHNIAEQEGLARAVVTSSVGTPSSVGIPCLSPAQWTSFLNLLNNQQQNTPPSSEDTLSGKIEKD</sequence>
<dbReference type="EMBL" id="CM044701">
    <property type="protein sequence ID" value="KAI5680569.1"/>
    <property type="molecule type" value="Genomic_DNA"/>
</dbReference>
<reference evidence="2" key="1">
    <citation type="journal article" date="2023" name="Nat. Plants">
        <title>Single-cell RNA sequencing provides a high-resolution roadmap for understanding the multicellular compartmentation of specialized metabolism.</title>
        <authorList>
            <person name="Sun S."/>
            <person name="Shen X."/>
            <person name="Li Y."/>
            <person name="Li Y."/>
            <person name="Wang S."/>
            <person name="Li R."/>
            <person name="Zhang H."/>
            <person name="Shen G."/>
            <person name="Guo B."/>
            <person name="Wei J."/>
            <person name="Xu J."/>
            <person name="St-Pierre B."/>
            <person name="Chen S."/>
            <person name="Sun C."/>
        </authorList>
    </citation>
    <scope>NUCLEOTIDE SEQUENCE [LARGE SCALE GENOMIC DNA]</scope>
</reference>
<name>A0ACC0C6K3_CATRO</name>
<evidence type="ECO:0000313" key="2">
    <source>
        <dbReference type="Proteomes" id="UP001060085"/>
    </source>
</evidence>
<organism evidence="1 2">
    <name type="scientific">Catharanthus roseus</name>
    <name type="common">Madagascar periwinkle</name>
    <name type="synonym">Vinca rosea</name>
    <dbReference type="NCBI Taxonomy" id="4058"/>
    <lineage>
        <taxon>Eukaryota</taxon>
        <taxon>Viridiplantae</taxon>
        <taxon>Streptophyta</taxon>
        <taxon>Embryophyta</taxon>
        <taxon>Tracheophyta</taxon>
        <taxon>Spermatophyta</taxon>
        <taxon>Magnoliopsida</taxon>
        <taxon>eudicotyledons</taxon>
        <taxon>Gunneridae</taxon>
        <taxon>Pentapetalae</taxon>
        <taxon>asterids</taxon>
        <taxon>lamiids</taxon>
        <taxon>Gentianales</taxon>
        <taxon>Apocynaceae</taxon>
        <taxon>Rauvolfioideae</taxon>
        <taxon>Vinceae</taxon>
        <taxon>Catharanthinae</taxon>
        <taxon>Catharanthus</taxon>
    </lineage>
</organism>
<keyword evidence="2" id="KW-1185">Reference proteome</keyword>